<dbReference type="AlphaFoldDB" id="A0A9P0FFJ2"/>
<comment type="subcellular location">
    <subcellularLocation>
        <location evidence="1">Cell membrane</location>
        <topology evidence="1">Multi-pass membrane protein</topology>
    </subcellularLocation>
</comment>
<evidence type="ECO:0000313" key="9">
    <source>
        <dbReference type="EMBL" id="CAH0554025.1"/>
    </source>
</evidence>
<dbReference type="InterPro" id="IPR020846">
    <property type="entry name" value="MFS_dom"/>
</dbReference>
<feature type="transmembrane region" description="Helical" evidence="7">
    <location>
        <begin position="68"/>
        <end position="86"/>
    </location>
</feature>
<keyword evidence="10" id="KW-1185">Reference proteome</keyword>
<dbReference type="Gene3D" id="1.20.1250.20">
    <property type="entry name" value="MFS general substrate transporter like domains"/>
    <property type="match status" value="1"/>
</dbReference>
<dbReference type="InterPro" id="IPR036259">
    <property type="entry name" value="MFS_trans_sf"/>
</dbReference>
<dbReference type="Pfam" id="PF07690">
    <property type="entry name" value="MFS_1"/>
    <property type="match status" value="1"/>
</dbReference>
<feature type="transmembrane region" description="Helical" evidence="7">
    <location>
        <begin position="92"/>
        <end position="112"/>
    </location>
</feature>
<reference evidence="9" key="1">
    <citation type="submission" date="2021-12" db="EMBL/GenBank/DDBJ databases">
        <authorList>
            <person name="King R."/>
        </authorList>
    </citation>
    <scope>NUCLEOTIDE SEQUENCE</scope>
</reference>
<feature type="transmembrane region" description="Helical" evidence="7">
    <location>
        <begin position="158"/>
        <end position="179"/>
    </location>
</feature>
<name>A0A9P0FFJ2_BRAAE</name>
<proteinExistence type="predicted"/>
<keyword evidence="4 7" id="KW-0812">Transmembrane</keyword>
<dbReference type="InterPro" id="IPR001958">
    <property type="entry name" value="Tet-R_TetA/multi-R_MdtG-like"/>
</dbReference>
<evidence type="ECO:0000256" key="5">
    <source>
        <dbReference type="ARBA" id="ARBA00022989"/>
    </source>
</evidence>
<feature type="transmembrane region" description="Helical" evidence="7">
    <location>
        <begin position="342"/>
        <end position="360"/>
    </location>
</feature>
<organism evidence="9 10">
    <name type="scientific">Brassicogethes aeneus</name>
    <name type="common">Rape pollen beetle</name>
    <name type="synonym">Meligethes aeneus</name>
    <dbReference type="NCBI Taxonomy" id="1431903"/>
    <lineage>
        <taxon>Eukaryota</taxon>
        <taxon>Metazoa</taxon>
        <taxon>Ecdysozoa</taxon>
        <taxon>Arthropoda</taxon>
        <taxon>Hexapoda</taxon>
        <taxon>Insecta</taxon>
        <taxon>Pterygota</taxon>
        <taxon>Neoptera</taxon>
        <taxon>Endopterygota</taxon>
        <taxon>Coleoptera</taxon>
        <taxon>Polyphaga</taxon>
        <taxon>Cucujiformia</taxon>
        <taxon>Nitidulidae</taxon>
        <taxon>Meligethinae</taxon>
        <taxon>Brassicogethes</taxon>
    </lineage>
</organism>
<dbReference type="OrthoDB" id="440553at2759"/>
<keyword evidence="5 7" id="KW-1133">Transmembrane helix</keyword>
<dbReference type="SUPFAM" id="SSF103473">
    <property type="entry name" value="MFS general substrate transporter"/>
    <property type="match status" value="1"/>
</dbReference>
<evidence type="ECO:0000259" key="8">
    <source>
        <dbReference type="PROSITE" id="PS50850"/>
    </source>
</evidence>
<feature type="transmembrane region" description="Helical" evidence="7">
    <location>
        <begin position="5"/>
        <end position="25"/>
    </location>
</feature>
<evidence type="ECO:0000256" key="2">
    <source>
        <dbReference type="ARBA" id="ARBA00022448"/>
    </source>
</evidence>
<feature type="transmembrane region" description="Helical" evidence="7">
    <location>
        <begin position="372"/>
        <end position="389"/>
    </location>
</feature>
<keyword evidence="2" id="KW-0813">Transport</keyword>
<dbReference type="EMBL" id="OV121134">
    <property type="protein sequence ID" value="CAH0554025.1"/>
    <property type="molecule type" value="Genomic_DNA"/>
</dbReference>
<evidence type="ECO:0000256" key="1">
    <source>
        <dbReference type="ARBA" id="ARBA00004651"/>
    </source>
</evidence>
<dbReference type="PRINTS" id="PR01035">
    <property type="entry name" value="TCRTETA"/>
</dbReference>
<dbReference type="Proteomes" id="UP001154078">
    <property type="component" value="Chromosome 3"/>
</dbReference>
<feature type="transmembrane region" description="Helical" evidence="7">
    <location>
        <begin position="133"/>
        <end position="152"/>
    </location>
</feature>
<evidence type="ECO:0000256" key="6">
    <source>
        <dbReference type="ARBA" id="ARBA00023136"/>
    </source>
</evidence>
<dbReference type="PROSITE" id="PS50850">
    <property type="entry name" value="MFS"/>
    <property type="match status" value="1"/>
</dbReference>
<evidence type="ECO:0000256" key="4">
    <source>
        <dbReference type="ARBA" id="ARBA00022692"/>
    </source>
</evidence>
<dbReference type="GO" id="GO:0005886">
    <property type="term" value="C:plasma membrane"/>
    <property type="evidence" value="ECO:0007669"/>
    <property type="project" value="UniProtKB-SubCell"/>
</dbReference>
<evidence type="ECO:0000256" key="7">
    <source>
        <dbReference type="SAM" id="Phobius"/>
    </source>
</evidence>
<dbReference type="GO" id="GO:0022857">
    <property type="term" value="F:transmembrane transporter activity"/>
    <property type="evidence" value="ECO:0007669"/>
    <property type="project" value="InterPro"/>
</dbReference>
<feature type="transmembrane region" description="Helical" evidence="7">
    <location>
        <begin position="250"/>
        <end position="269"/>
    </location>
</feature>
<accession>A0A9P0FFJ2</accession>
<feature type="domain" description="Major facilitator superfamily (MFS) profile" evidence="8">
    <location>
        <begin position="1"/>
        <end position="396"/>
    </location>
</feature>
<dbReference type="InterPro" id="IPR011701">
    <property type="entry name" value="MFS"/>
</dbReference>
<gene>
    <name evidence="9" type="ORF">MELIAE_LOCUS5888</name>
</gene>
<sequence length="399" mass="43521">MSMKIVYLLGALDILNLSMFIITFSPYVRGIGGSHSYMGIVMSSSAVVSLFWNPIVGSIGDHSGRKGILIKCLSISLVGNIIILVFKPLESLAVIYISRLICSFGAPTGSLIRTLVTDIAKTPEEKSTAMSKLGGFSALTFMMGALMGGFMNENKNGSTINMTIICLIGIVSIVTACLLPNPEKKPQEKGKKAQKNNQLKEAFQSLKKIDWDKFWELFTIKLLTDLCSGIMQSNLGVILAQTFMIRGKNMGLILTLISICNIATNFSMIKLKKTLYANDEGFQRLMHGTILLMLSFAGMGTSTNFYIFMIFFVMMGIARPLIDTTLTNVLTNRASEQEKGGILSLFESILSLTGMVSPLFSGVVADKYGEQVPIMLCAIPAMFASIMAARQKSRPIKAD</sequence>
<feature type="transmembrane region" description="Helical" evidence="7">
    <location>
        <begin position="37"/>
        <end position="56"/>
    </location>
</feature>
<keyword evidence="3" id="KW-1003">Cell membrane</keyword>
<protein>
    <recommendedName>
        <fullName evidence="8">Major facilitator superfamily (MFS) profile domain-containing protein</fullName>
    </recommendedName>
</protein>
<evidence type="ECO:0000256" key="3">
    <source>
        <dbReference type="ARBA" id="ARBA00022475"/>
    </source>
</evidence>
<keyword evidence="6 7" id="KW-0472">Membrane</keyword>
<evidence type="ECO:0000313" key="10">
    <source>
        <dbReference type="Proteomes" id="UP001154078"/>
    </source>
</evidence>
<dbReference type="PANTHER" id="PTHR23517">
    <property type="entry name" value="RESISTANCE PROTEIN MDTM, PUTATIVE-RELATED-RELATED"/>
    <property type="match status" value="1"/>
</dbReference>
<dbReference type="InterPro" id="IPR050171">
    <property type="entry name" value="MFS_Transporters"/>
</dbReference>